<dbReference type="InterPro" id="IPR001647">
    <property type="entry name" value="HTH_TetR"/>
</dbReference>
<evidence type="ECO:0000256" key="2">
    <source>
        <dbReference type="PROSITE-ProRule" id="PRU00335"/>
    </source>
</evidence>
<protein>
    <recommendedName>
        <fullName evidence="3">HTH tetR-type domain-containing protein</fullName>
    </recommendedName>
</protein>
<dbReference type="GO" id="GO:0000976">
    <property type="term" value="F:transcription cis-regulatory region binding"/>
    <property type="evidence" value="ECO:0007669"/>
    <property type="project" value="TreeGrafter"/>
</dbReference>
<accession>A0A142JT76</accession>
<proteinExistence type="predicted"/>
<feature type="domain" description="HTH tetR-type" evidence="3">
    <location>
        <begin position="23"/>
        <end position="83"/>
    </location>
</feature>
<dbReference type="EMBL" id="CP014845">
    <property type="protein sequence ID" value="AMR81288.1"/>
    <property type="molecule type" value="Genomic_DNA"/>
</dbReference>
<dbReference type="PROSITE" id="PS50977">
    <property type="entry name" value="HTH_TETR_2"/>
    <property type="match status" value="1"/>
</dbReference>
<reference evidence="4 5" key="1">
    <citation type="submission" date="2016-03" db="EMBL/GenBank/DDBJ databases">
        <title>Complete genome sequence of a novel chlorpyrifos degrading bacterium, Cupriavidus nantongensis sp. X1.</title>
        <authorList>
            <person name="Fang L."/>
        </authorList>
    </citation>
    <scope>NUCLEOTIDE SEQUENCE [LARGE SCALE GENOMIC DNA]</scope>
    <source>
        <strain evidence="4 5">X1</strain>
    </source>
</reference>
<feature type="DNA-binding region" description="H-T-H motif" evidence="2">
    <location>
        <begin position="46"/>
        <end position="65"/>
    </location>
</feature>
<name>A0A142JT76_9BURK</name>
<sequence length="183" mass="20028">MRSTRTTPVATRPRKFASQARARATVDALIEATSRILASDGQARASTNHIADAAGVSIGSLYQYYPCKEALFAAVIDRHYRNLVLRFRVALAELAVAAGVQSLSRLVEIASEAQRAHPAQHRLPPGNDDAMAACWCEIHALLRGFLGEMTMTGVVDDTVRHVLESLTREMEMKIEGRKLAASR</sequence>
<gene>
    <name evidence="4" type="ORF">A2G96_26150</name>
</gene>
<dbReference type="PANTHER" id="PTHR30055">
    <property type="entry name" value="HTH-TYPE TRANSCRIPTIONAL REGULATOR RUTR"/>
    <property type="match status" value="1"/>
</dbReference>
<evidence type="ECO:0000313" key="5">
    <source>
        <dbReference type="Proteomes" id="UP000075238"/>
    </source>
</evidence>
<dbReference type="GO" id="GO:0003700">
    <property type="term" value="F:DNA-binding transcription factor activity"/>
    <property type="evidence" value="ECO:0007669"/>
    <property type="project" value="TreeGrafter"/>
</dbReference>
<dbReference type="InterPro" id="IPR050109">
    <property type="entry name" value="HTH-type_TetR-like_transc_reg"/>
</dbReference>
<dbReference type="PRINTS" id="PR00455">
    <property type="entry name" value="HTHTETR"/>
</dbReference>
<evidence type="ECO:0000259" key="3">
    <source>
        <dbReference type="PROSITE" id="PS50977"/>
    </source>
</evidence>
<dbReference type="RefSeq" id="WP_062803100.1">
    <property type="nucleotide sequence ID" value="NZ_CP014845.1"/>
</dbReference>
<dbReference type="InterPro" id="IPR009057">
    <property type="entry name" value="Homeodomain-like_sf"/>
</dbReference>
<dbReference type="SUPFAM" id="SSF46689">
    <property type="entry name" value="Homeodomain-like"/>
    <property type="match status" value="1"/>
</dbReference>
<dbReference type="Pfam" id="PF00440">
    <property type="entry name" value="TetR_N"/>
    <property type="match status" value="1"/>
</dbReference>
<dbReference type="OrthoDB" id="9816320at2"/>
<dbReference type="Proteomes" id="UP000075238">
    <property type="component" value="Chromosome 2"/>
</dbReference>
<dbReference type="KEGG" id="cnan:A2G96_26150"/>
<evidence type="ECO:0000313" key="4">
    <source>
        <dbReference type="EMBL" id="AMR81288.1"/>
    </source>
</evidence>
<dbReference type="PANTHER" id="PTHR30055:SF223">
    <property type="entry name" value="HTH-TYPE TRANSCRIPTIONAL REGULATOR UIDR"/>
    <property type="match status" value="1"/>
</dbReference>
<dbReference type="STRING" id="1796606.A2G96_26150"/>
<keyword evidence="1 2" id="KW-0238">DNA-binding</keyword>
<keyword evidence="5" id="KW-1185">Reference proteome</keyword>
<organism evidence="4 5">
    <name type="scientific">Cupriavidus nantongensis</name>
    <dbReference type="NCBI Taxonomy" id="1796606"/>
    <lineage>
        <taxon>Bacteria</taxon>
        <taxon>Pseudomonadati</taxon>
        <taxon>Pseudomonadota</taxon>
        <taxon>Betaproteobacteria</taxon>
        <taxon>Burkholderiales</taxon>
        <taxon>Burkholderiaceae</taxon>
        <taxon>Cupriavidus</taxon>
    </lineage>
</organism>
<dbReference type="Gene3D" id="1.10.357.10">
    <property type="entry name" value="Tetracycline Repressor, domain 2"/>
    <property type="match status" value="1"/>
</dbReference>
<dbReference type="AlphaFoldDB" id="A0A142JT76"/>
<evidence type="ECO:0000256" key="1">
    <source>
        <dbReference type="ARBA" id="ARBA00023125"/>
    </source>
</evidence>